<reference evidence="1" key="2">
    <citation type="journal article" date="2015" name="Data Brief">
        <title>Shoot transcriptome of the giant reed, Arundo donax.</title>
        <authorList>
            <person name="Barrero R.A."/>
            <person name="Guerrero F.D."/>
            <person name="Moolhuijzen P."/>
            <person name="Goolsby J.A."/>
            <person name="Tidwell J."/>
            <person name="Bellgard S.E."/>
            <person name="Bellgard M.I."/>
        </authorList>
    </citation>
    <scope>NUCLEOTIDE SEQUENCE</scope>
    <source>
        <tissue evidence="1">Shoot tissue taken approximately 20 cm above the soil surface</tissue>
    </source>
</reference>
<sequence>MKPGILPFDFCTASDIWDIFFSNIFMN</sequence>
<organism evidence="1">
    <name type="scientific">Arundo donax</name>
    <name type="common">Giant reed</name>
    <name type="synonym">Donax arundinaceus</name>
    <dbReference type="NCBI Taxonomy" id="35708"/>
    <lineage>
        <taxon>Eukaryota</taxon>
        <taxon>Viridiplantae</taxon>
        <taxon>Streptophyta</taxon>
        <taxon>Embryophyta</taxon>
        <taxon>Tracheophyta</taxon>
        <taxon>Spermatophyta</taxon>
        <taxon>Magnoliopsida</taxon>
        <taxon>Liliopsida</taxon>
        <taxon>Poales</taxon>
        <taxon>Poaceae</taxon>
        <taxon>PACMAD clade</taxon>
        <taxon>Arundinoideae</taxon>
        <taxon>Arundineae</taxon>
        <taxon>Arundo</taxon>
    </lineage>
</organism>
<dbReference type="EMBL" id="GBRH01268597">
    <property type="protein sequence ID" value="JAD29298.1"/>
    <property type="molecule type" value="Transcribed_RNA"/>
</dbReference>
<accession>A0A0A8YV59</accession>
<protein>
    <submittedName>
        <fullName evidence="1">Uncharacterized protein</fullName>
    </submittedName>
</protein>
<evidence type="ECO:0000313" key="1">
    <source>
        <dbReference type="EMBL" id="JAD29298.1"/>
    </source>
</evidence>
<reference evidence="1" key="1">
    <citation type="submission" date="2014-09" db="EMBL/GenBank/DDBJ databases">
        <authorList>
            <person name="Magalhaes I.L.F."/>
            <person name="Oliveira U."/>
            <person name="Santos F.R."/>
            <person name="Vidigal T.H.D.A."/>
            <person name="Brescovit A.D."/>
            <person name="Santos A.J."/>
        </authorList>
    </citation>
    <scope>NUCLEOTIDE SEQUENCE</scope>
    <source>
        <tissue evidence="1">Shoot tissue taken approximately 20 cm above the soil surface</tissue>
    </source>
</reference>
<dbReference type="AlphaFoldDB" id="A0A0A8YV59"/>
<proteinExistence type="predicted"/>
<name>A0A0A8YV59_ARUDO</name>